<dbReference type="Proteomes" id="UP000282087">
    <property type="component" value="Unassembled WGS sequence"/>
</dbReference>
<dbReference type="AlphaFoldDB" id="A0A3M6VEC5"/>
<comment type="caution">
    <text evidence="1">The sequence shown here is derived from an EMBL/GenBank/DDBJ whole genome shotgun (WGS) entry which is preliminary data.</text>
</comment>
<accession>A0A3M6VEC5</accession>
<reference evidence="3 4" key="1">
    <citation type="submission" date="2018-06" db="EMBL/GenBank/DDBJ databases">
        <title>Comparative genomics of downy mildews reveals potential adaptations to biotrophy.</title>
        <authorList>
            <person name="Fletcher K."/>
            <person name="Klosterman S.J."/>
            <person name="Derevnina L."/>
            <person name="Martin F."/>
            <person name="Koike S."/>
            <person name="Reyes Chin-Wo S."/>
            <person name="Mou B."/>
            <person name="Michelmore R."/>
        </authorList>
    </citation>
    <scope>NUCLEOTIDE SEQUENCE [LARGE SCALE GENOMIC DNA]</scope>
    <source>
        <strain evidence="2 4">R13</strain>
        <strain evidence="1 3">R14</strain>
    </source>
</reference>
<evidence type="ECO:0000313" key="4">
    <source>
        <dbReference type="Proteomes" id="UP000286097"/>
    </source>
</evidence>
<evidence type="ECO:0000313" key="3">
    <source>
        <dbReference type="Proteomes" id="UP000282087"/>
    </source>
</evidence>
<dbReference type="EMBL" id="QLLG01000268">
    <property type="protein sequence ID" value="RMX65074.1"/>
    <property type="molecule type" value="Genomic_DNA"/>
</dbReference>
<proteinExistence type="predicted"/>
<evidence type="ECO:0000313" key="2">
    <source>
        <dbReference type="EMBL" id="RQM13687.1"/>
    </source>
</evidence>
<evidence type="ECO:0000313" key="1">
    <source>
        <dbReference type="EMBL" id="RMX65074.1"/>
    </source>
</evidence>
<name>A0A3M6VEC5_9STRA</name>
<gene>
    <name evidence="2" type="ORF">DD237_003201</name>
    <name evidence="1" type="ORF">DD238_002186</name>
</gene>
<protein>
    <submittedName>
        <fullName evidence="1">Uncharacterized protein</fullName>
    </submittedName>
</protein>
<dbReference type="VEuPathDB" id="FungiDB:DD237_003201"/>
<organism evidence="1 3">
    <name type="scientific">Peronospora effusa</name>
    <dbReference type="NCBI Taxonomy" id="542832"/>
    <lineage>
        <taxon>Eukaryota</taxon>
        <taxon>Sar</taxon>
        <taxon>Stramenopiles</taxon>
        <taxon>Oomycota</taxon>
        <taxon>Peronosporomycetes</taxon>
        <taxon>Peronosporales</taxon>
        <taxon>Peronosporaceae</taxon>
        <taxon>Peronospora</taxon>
    </lineage>
</organism>
<keyword evidence="3" id="KW-1185">Reference proteome</keyword>
<dbReference type="EMBL" id="QKXF01000242">
    <property type="protein sequence ID" value="RQM13687.1"/>
    <property type="molecule type" value="Genomic_DNA"/>
</dbReference>
<sequence length="75" mass="8394">MAKASRASQNEILVTSINKINGRTAGNKEIVHTESDELGHPMHIDQSIRTAEANVVFQHDDMAHETELYVGDEYE</sequence>
<dbReference type="Proteomes" id="UP000286097">
    <property type="component" value="Unassembled WGS sequence"/>
</dbReference>